<dbReference type="InterPro" id="IPR001387">
    <property type="entry name" value="Cro/C1-type_HTH"/>
</dbReference>
<dbReference type="EMBL" id="BMGT01000004">
    <property type="protein sequence ID" value="GGG86467.1"/>
    <property type="molecule type" value="Genomic_DNA"/>
</dbReference>
<dbReference type="Proteomes" id="UP000647241">
    <property type="component" value="Unassembled WGS sequence"/>
</dbReference>
<dbReference type="RefSeq" id="WP_188555346.1">
    <property type="nucleotide sequence ID" value="NZ_BMGT01000004.1"/>
</dbReference>
<dbReference type="SUPFAM" id="SSF47413">
    <property type="entry name" value="lambda repressor-like DNA-binding domains"/>
    <property type="match status" value="1"/>
</dbReference>
<dbReference type="AlphaFoldDB" id="A0A917HQQ1"/>
<name>A0A917HQQ1_9BACT</name>
<feature type="domain" description="HTH cro/C1-type" evidence="1">
    <location>
        <begin position="50"/>
        <end position="104"/>
    </location>
</feature>
<sequence length="107" mass="12694">MLDTLPYCHSHYIPIRDIPKWDFTVNEETFLIHLNKAEKYEAKKRLGERLRAARALRNLTQVEVAAALGQPQSYMSKRESGDRETTAVELQEFMRFYELPLDFFWVI</sequence>
<reference evidence="2" key="1">
    <citation type="journal article" date="2014" name="Int. J. Syst. Evol. Microbiol.">
        <title>Complete genome sequence of Corynebacterium casei LMG S-19264T (=DSM 44701T), isolated from a smear-ripened cheese.</title>
        <authorList>
            <consortium name="US DOE Joint Genome Institute (JGI-PGF)"/>
            <person name="Walter F."/>
            <person name="Albersmeier A."/>
            <person name="Kalinowski J."/>
            <person name="Ruckert C."/>
        </authorList>
    </citation>
    <scope>NUCLEOTIDE SEQUENCE</scope>
    <source>
        <strain evidence="2">CGMCC 1.12997</strain>
    </source>
</reference>
<proteinExistence type="predicted"/>
<evidence type="ECO:0000313" key="2">
    <source>
        <dbReference type="EMBL" id="GGG86467.1"/>
    </source>
</evidence>
<protein>
    <recommendedName>
        <fullName evidence="1">HTH cro/C1-type domain-containing protein</fullName>
    </recommendedName>
</protein>
<evidence type="ECO:0000313" key="3">
    <source>
        <dbReference type="Proteomes" id="UP000647241"/>
    </source>
</evidence>
<reference evidence="2" key="2">
    <citation type="submission" date="2020-09" db="EMBL/GenBank/DDBJ databases">
        <authorList>
            <person name="Sun Q."/>
            <person name="Zhou Y."/>
        </authorList>
    </citation>
    <scope>NUCLEOTIDE SEQUENCE</scope>
    <source>
        <strain evidence="2">CGMCC 1.12997</strain>
    </source>
</reference>
<dbReference type="GO" id="GO:0003677">
    <property type="term" value="F:DNA binding"/>
    <property type="evidence" value="ECO:0007669"/>
    <property type="project" value="InterPro"/>
</dbReference>
<gene>
    <name evidence="2" type="ORF">GCM10011585_33010</name>
</gene>
<comment type="caution">
    <text evidence="2">The sequence shown here is derived from an EMBL/GenBank/DDBJ whole genome shotgun (WGS) entry which is preliminary data.</text>
</comment>
<organism evidence="2 3">
    <name type="scientific">Edaphobacter dinghuensis</name>
    <dbReference type="NCBI Taxonomy" id="1560005"/>
    <lineage>
        <taxon>Bacteria</taxon>
        <taxon>Pseudomonadati</taxon>
        <taxon>Acidobacteriota</taxon>
        <taxon>Terriglobia</taxon>
        <taxon>Terriglobales</taxon>
        <taxon>Acidobacteriaceae</taxon>
        <taxon>Edaphobacter</taxon>
    </lineage>
</organism>
<accession>A0A917HQQ1</accession>
<dbReference type="Gene3D" id="1.10.260.40">
    <property type="entry name" value="lambda repressor-like DNA-binding domains"/>
    <property type="match status" value="1"/>
</dbReference>
<dbReference type="Pfam" id="PF01381">
    <property type="entry name" value="HTH_3"/>
    <property type="match status" value="1"/>
</dbReference>
<dbReference type="InterPro" id="IPR010982">
    <property type="entry name" value="Lambda_DNA-bd_dom_sf"/>
</dbReference>
<dbReference type="SMART" id="SM00530">
    <property type="entry name" value="HTH_XRE"/>
    <property type="match status" value="1"/>
</dbReference>
<evidence type="ECO:0000259" key="1">
    <source>
        <dbReference type="PROSITE" id="PS50943"/>
    </source>
</evidence>
<dbReference type="CDD" id="cd00093">
    <property type="entry name" value="HTH_XRE"/>
    <property type="match status" value="1"/>
</dbReference>
<keyword evidence="3" id="KW-1185">Reference proteome</keyword>
<dbReference type="PROSITE" id="PS50943">
    <property type="entry name" value="HTH_CROC1"/>
    <property type="match status" value="1"/>
</dbReference>